<comment type="pathway">
    <text evidence="2 13">Glycolipid biosynthesis; lipid IV(A) biosynthesis; lipid IV(A) from (3R)-3-hydroxytetradecanoyl-[acyl-carrier-protein] and UDP-N-acetyl-alpha-D-glucosamine: step 6/6.</text>
</comment>
<protein>
    <recommendedName>
        <fullName evidence="4 13">Tetraacyldisaccharide 4'-kinase</fullName>
        <ecNumber evidence="3 13">2.7.1.130</ecNumber>
    </recommendedName>
    <alternativeName>
        <fullName evidence="12 13">Lipid A 4'-kinase</fullName>
    </alternativeName>
</protein>
<comment type="similarity">
    <text evidence="13">Belongs to the LpxK family.</text>
</comment>
<dbReference type="GO" id="GO:0009244">
    <property type="term" value="P:lipopolysaccharide core region biosynthetic process"/>
    <property type="evidence" value="ECO:0007669"/>
    <property type="project" value="TreeGrafter"/>
</dbReference>
<sequence length="326" mass="36814">MWLERQWYRKRLHPLLYLLTPLSLLFWLLTNLRRSFYRMGLIRSFKAPVPVLVVGNISVGGTGKTPTVVALVDMLKSEGYTPGIVSRGYGAKAQSPHHVAVDDTAELAGDEPLMLRQITGVPVVISPNRADATKHLLAEHPNIDFVISDDGMQHYALGRDLEVILVDAERGLGNGWLLPTGPLREGPWRLRGARWVLSLYAQHPFAHYVGEVKAQAWRRVIDDEVVELPEHGAFYALAGIGNPERFFTSLRHQGIELASTQAFPDHYRFTADDLQVFKDKTLLMTQKDAAKCRGMATDNWYYQPISAQFPDKFKADLLEAIRHIHK</sequence>
<dbReference type="Proteomes" id="UP000262878">
    <property type="component" value="Unassembled WGS sequence"/>
</dbReference>
<keyword evidence="11 13" id="KW-0443">Lipid metabolism</keyword>
<evidence type="ECO:0000256" key="13">
    <source>
        <dbReference type="HAMAP-Rule" id="MF_00409"/>
    </source>
</evidence>
<keyword evidence="14" id="KW-0812">Transmembrane</keyword>
<dbReference type="GO" id="GO:0009029">
    <property type="term" value="F:lipid-A 4'-kinase activity"/>
    <property type="evidence" value="ECO:0007669"/>
    <property type="project" value="UniProtKB-UniRule"/>
</dbReference>
<evidence type="ECO:0000313" key="16">
    <source>
        <dbReference type="Proteomes" id="UP000262878"/>
    </source>
</evidence>
<dbReference type="InterPro" id="IPR027417">
    <property type="entry name" value="P-loop_NTPase"/>
</dbReference>
<evidence type="ECO:0000256" key="4">
    <source>
        <dbReference type="ARBA" id="ARBA00016436"/>
    </source>
</evidence>
<dbReference type="GO" id="GO:0005886">
    <property type="term" value="C:plasma membrane"/>
    <property type="evidence" value="ECO:0007669"/>
    <property type="project" value="TreeGrafter"/>
</dbReference>
<dbReference type="UniPathway" id="UPA00359">
    <property type="reaction ID" value="UER00482"/>
</dbReference>
<comment type="catalytic activity">
    <reaction evidence="13">
        <text>a lipid A disaccharide + ATP = a lipid IVA + ADP + H(+)</text>
        <dbReference type="Rhea" id="RHEA:67840"/>
        <dbReference type="ChEBI" id="CHEBI:15378"/>
        <dbReference type="ChEBI" id="CHEBI:30616"/>
        <dbReference type="ChEBI" id="CHEBI:176343"/>
        <dbReference type="ChEBI" id="CHEBI:176425"/>
        <dbReference type="ChEBI" id="CHEBI:456216"/>
        <dbReference type="EC" id="2.7.1.130"/>
    </reaction>
</comment>
<evidence type="ECO:0000256" key="7">
    <source>
        <dbReference type="ARBA" id="ARBA00022679"/>
    </source>
</evidence>
<dbReference type="EMBL" id="DMUP01000126">
    <property type="protein sequence ID" value="HAR56228.1"/>
    <property type="molecule type" value="Genomic_DNA"/>
</dbReference>
<evidence type="ECO:0000256" key="6">
    <source>
        <dbReference type="ARBA" id="ARBA00022556"/>
    </source>
</evidence>
<dbReference type="GO" id="GO:0005524">
    <property type="term" value="F:ATP binding"/>
    <property type="evidence" value="ECO:0007669"/>
    <property type="project" value="UniProtKB-UniRule"/>
</dbReference>
<dbReference type="PANTHER" id="PTHR42724">
    <property type="entry name" value="TETRAACYLDISACCHARIDE 4'-KINASE"/>
    <property type="match status" value="1"/>
</dbReference>
<dbReference type="InterPro" id="IPR003758">
    <property type="entry name" value="LpxK"/>
</dbReference>
<keyword evidence="5 13" id="KW-0444">Lipid biosynthesis</keyword>
<feature type="transmembrane region" description="Helical" evidence="14">
    <location>
        <begin position="12"/>
        <end position="29"/>
    </location>
</feature>
<evidence type="ECO:0000256" key="9">
    <source>
        <dbReference type="ARBA" id="ARBA00022777"/>
    </source>
</evidence>
<evidence type="ECO:0000256" key="12">
    <source>
        <dbReference type="ARBA" id="ARBA00029757"/>
    </source>
</evidence>
<gene>
    <name evidence="13" type="primary">lpxK</name>
    <name evidence="15" type="ORF">DCR58_05500</name>
</gene>
<accession>A0A348WNW6</accession>
<dbReference type="SUPFAM" id="SSF52540">
    <property type="entry name" value="P-loop containing nucleoside triphosphate hydrolases"/>
    <property type="match status" value="1"/>
</dbReference>
<evidence type="ECO:0000256" key="1">
    <source>
        <dbReference type="ARBA" id="ARBA00002274"/>
    </source>
</evidence>
<evidence type="ECO:0000256" key="5">
    <source>
        <dbReference type="ARBA" id="ARBA00022516"/>
    </source>
</evidence>
<keyword evidence="14" id="KW-0472">Membrane</keyword>
<reference evidence="15 16" key="1">
    <citation type="journal article" date="2018" name="Nat. Biotechnol.">
        <title>A standardized bacterial taxonomy based on genome phylogeny substantially revises the tree of life.</title>
        <authorList>
            <person name="Parks D.H."/>
            <person name="Chuvochina M."/>
            <person name="Waite D.W."/>
            <person name="Rinke C."/>
            <person name="Skarshewski A."/>
            <person name="Chaumeil P.A."/>
            <person name="Hugenholtz P."/>
        </authorList>
    </citation>
    <scope>NUCLEOTIDE SEQUENCE [LARGE SCALE GENOMIC DNA]</scope>
    <source>
        <strain evidence="15">UBA9360</strain>
    </source>
</reference>
<evidence type="ECO:0000256" key="8">
    <source>
        <dbReference type="ARBA" id="ARBA00022741"/>
    </source>
</evidence>
<evidence type="ECO:0000313" key="15">
    <source>
        <dbReference type="EMBL" id="HAR56228.1"/>
    </source>
</evidence>
<comment type="function">
    <text evidence="1 13">Transfers the gamma-phosphate of ATP to the 4'-position of a tetraacyldisaccharide 1-phosphate intermediate (termed DS-1-P) to form tetraacyldisaccharide 1,4'-bis-phosphate (lipid IVA).</text>
</comment>
<dbReference type="EC" id="2.7.1.130" evidence="3 13"/>
<dbReference type="AlphaFoldDB" id="A0A348WNW6"/>
<evidence type="ECO:0000256" key="2">
    <source>
        <dbReference type="ARBA" id="ARBA00004870"/>
    </source>
</evidence>
<dbReference type="STRING" id="314276.OS145_01097"/>
<keyword evidence="10 13" id="KW-0067">ATP-binding</keyword>
<keyword evidence="14" id="KW-1133">Transmembrane helix</keyword>
<keyword evidence="7 13" id="KW-0808">Transferase</keyword>
<comment type="caution">
    <text evidence="15">The sequence shown here is derived from an EMBL/GenBank/DDBJ whole genome shotgun (WGS) entry which is preliminary data.</text>
</comment>
<keyword evidence="8 13" id="KW-0547">Nucleotide-binding</keyword>
<keyword evidence="9 13" id="KW-0418">Kinase</keyword>
<dbReference type="NCBIfam" id="TIGR00682">
    <property type="entry name" value="lpxK"/>
    <property type="match status" value="1"/>
</dbReference>
<dbReference type="GO" id="GO:0009245">
    <property type="term" value="P:lipid A biosynthetic process"/>
    <property type="evidence" value="ECO:0007669"/>
    <property type="project" value="UniProtKB-UniRule"/>
</dbReference>
<dbReference type="PANTHER" id="PTHR42724:SF1">
    <property type="entry name" value="TETRAACYLDISACCHARIDE 4'-KINASE, MITOCHONDRIAL-RELATED"/>
    <property type="match status" value="1"/>
</dbReference>
<evidence type="ECO:0000256" key="11">
    <source>
        <dbReference type="ARBA" id="ARBA00023098"/>
    </source>
</evidence>
<organism evidence="15 16">
    <name type="scientific">Idiomarina baltica</name>
    <dbReference type="NCBI Taxonomy" id="190892"/>
    <lineage>
        <taxon>Bacteria</taxon>
        <taxon>Pseudomonadati</taxon>
        <taxon>Pseudomonadota</taxon>
        <taxon>Gammaproteobacteria</taxon>
        <taxon>Alteromonadales</taxon>
        <taxon>Idiomarinaceae</taxon>
        <taxon>Idiomarina</taxon>
    </lineage>
</organism>
<keyword evidence="6 13" id="KW-0441">Lipid A biosynthesis</keyword>
<evidence type="ECO:0000256" key="10">
    <source>
        <dbReference type="ARBA" id="ARBA00022840"/>
    </source>
</evidence>
<dbReference type="HAMAP" id="MF_00409">
    <property type="entry name" value="LpxK"/>
    <property type="match status" value="1"/>
</dbReference>
<feature type="binding site" evidence="13">
    <location>
        <begin position="58"/>
        <end position="65"/>
    </location>
    <ligand>
        <name>ATP</name>
        <dbReference type="ChEBI" id="CHEBI:30616"/>
    </ligand>
</feature>
<evidence type="ECO:0000256" key="14">
    <source>
        <dbReference type="SAM" id="Phobius"/>
    </source>
</evidence>
<name>A0A348WNW6_9GAMM</name>
<proteinExistence type="inferred from homology"/>
<evidence type="ECO:0000256" key="3">
    <source>
        <dbReference type="ARBA" id="ARBA00012071"/>
    </source>
</evidence>
<dbReference type="Pfam" id="PF02606">
    <property type="entry name" value="LpxK"/>
    <property type="match status" value="1"/>
</dbReference>